<dbReference type="EMBL" id="CM029054">
    <property type="protein sequence ID" value="KAG2534976.1"/>
    <property type="molecule type" value="Genomic_DNA"/>
</dbReference>
<evidence type="ECO:0000313" key="2">
    <source>
        <dbReference type="Proteomes" id="UP000823388"/>
    </source>
</evidence>
<dbReference type="OrthoDB" id="684571at2759"/>
<organism evidence="1 2">
    <name type="scientific">Panicum virgatum</name>
    <name type="common">Blackwell switchgrass</name>
    <dbReference type="NCBI Taxonomy" id="38727"/>
    <lineage>
        <taxon>Eukaryota</taxon>
        <taxon>Viridiplantae</taxon>
        <taxon>Streptophyta</taxon>
        <taxon>Embryophyta</taxon>
        <taxon>Tracheophyta</taxon>
        <taxon>Spermatophyta</taxon>
        <taxon>Magnoliopsida</taxon>
        <taxon>Liliopsida</taxon>
        <taxon>Poales</taxon>
        <taxon>Poaceae</taxon>
        <taxon>PACMAD clade</taxon>
        <taxon>Panicoideae</taxon>
        <taxon>Panicodae</taxon>
        <taxon>Paniceae</taxon>
        <taxon>Panicinae</taxon>
        <taxon>Panicum</taxon>
        <taxon>Panicum sect. Hiantes</taxon>
    </lineage>
</organism>
<name>A0A8T0MJD1_PANVG</name>
<comment type="caution">
    <text evidence="1">The sequence shown here is derived from an EMBL/GenBank/DDBJ whole genome shotgun (WGS) entry which is preliminary data.</text>
</comment>
<evidence type="ECO:0000313" key="1">
    <source>
        <dbReference type="EMBL" id="KAG2534976.1"/>
    </source>
</evidence>
<sequence>MEARPADSHRIHLHGQHKAPLYKWGGPIIVPLPSPKNISVSALITYSPARALPAAASLLLVTTMSGLIDIWTLERERMVRAGGAPAVFSSVASLGASARRASTARSGCDGRTSGALESCCGDGVRAPGGVAVMDAAEKQAAAAAGGSAPALVREDAFLSILVDCFGQ</sequence>
<dbReference type="AlphaFoldDB" id="A0A8T0MJD1"/>
<protein>
    <submittedName>
        <fullName evidence="1">Uncharacterized protein</fullName>
    </submittedName>
</protein>
<accession>A0A8T0MJD1</accession>
<gene>
    <name evidence="1" type="ORF">PVAP13_9NG041200</name>
</gene>
<keyword evidence="2" id="KW-1185">Reference proteome</keyword>
<reference evidence="1" key="1">
    <citation type="submission" date="2020-05" db="EMBL/GenBank/DDBJ databases">
        <title>WGS assembly of Panicum virgatum.</title>
        <authorList>
            <person name="Lovell J.T."/>
            <person name="Jenkins J."/>
            <person name="Shu S."/>
            <person name="Juenger T.E."/>
            <person name="Schmutz J."/>
        </authorList>
    </citation>
    <scope>NUCLEOTIDE SEQUENCE</scope>
    <source>
        <strain evidence="1">AP13</strain>
    </source>
</reference>
<proteinExistence type="predicted"/>
<dbReference type="Proteomes" id="UP000823388">
    <property type="component" value="Chromosome 9N"/>
</dbReference>